<accession>A0A939FGW2</accession>
<proteinExistence type="predicted"/>
<feature type="chain" id="PRO_5037391140" evidence="2">
    <location>
        <begin position="38"/>
        <end position="386"/>
    </location>
</feature>
<keyword evidence="2" id="KW-0732">Signal</keyword>
<gene>
    <name evidence="4" type="ORF">J1792_02985</name>
</gene>
<dbReference type="Pfam" id="PF07510">
    <property type="entry name" value="GmrSD_C"/>
    <property type="match status" value="1"/>
</dbReference>
<dbReference type="Proteomes" id="UP000664781">
    <property type="component" value="Unassembled WGS sequence"/>
</dbReference>
<keyword evidence="5" id="KW-1185">Reference proteome</keyword>
<organism evidence="4 5">
    <name type="scientific">Streptomyces triculaminicus</name>
    <dbReference type="NCBI Taxonomy" id="2816232"/>
    <lineage>
        <taxon>Bacteria</taxon>
        <taxon>Bacillati</taxon>
        <taxon>Actinomycetota</taxon>
        <taxon>Actinomycetes</taxon>
        <taxon>Kitasatosporales</taxon>
        <taxon>Streptomycetaceae</taxon>
        <taxon>Streptomyces</taxon>
    </lineage>
</organism>
<evidence type="ECO:0000256" key="2">
    <source>
        <dbReference type="SAM" id="SignalP"/>
    </source>
</evidence>
<dbReference type="AlphaFoldDB" id="A0A939FGW2"/>
<dbReference type="RefSeq" id="WP_086569525.1">
    <property type="nucleotide sequence ID" value="NZ_JAFMOF010000001.1"/>
</dbReference>
<dbReference type="InterPro" id="IPR011089">
    <property type="entry name" value="GmrSD_C"/>
</dbReference>
<comment type="caution">
    <text evidence="4">The sequence shown here is derived from an EMBL/GenBank/DDBJ whole genome shotgun (WGS) entry which is preliminary data.</text>
</comment>
<evidence type="ECO:0000313" key="4">
    <source>
        <dbReference type="EMBL" id="MBO0651796.1"/>
    </source>
</evidence>
<dbReference type="PANTHER" id="PTHR24094:SF15">
    <property type="entry name" value="AMP-DEPENDENT SYNTHETASE_LIGASE DOMAIN-CONTAINING PROTEIN-RELATED"/>
    <property type="match status" value="1"/>
</dbReference>
<protein>
    <submittedName>
        <fullName evidence="4">DUF1524 domain-containing protein</fullName>
    </submittedName>
</protein>
<evidence type="ECO:0000256" key="1">
    <source>
        <dbReference type="SAM" id="MobiDB-lite"/>
    </source>
</evidence>
<feature type="domain" description="GmrSD restriction endonucleases C-terminal" evidence="3">
    <location>
        <begin position="275"/>
        <end position="381"/>
    </location>
</feature>
<feature type="region of interest" description="Disordered" evidence="1">
    <location>
        <begin position="66"/>
        <end position="174"/>
    </location>
</feature>
<feature type="compositionally biased region" description="Basic and acidic residues" evidence="1">
    <location>
        <begin position="85"/>
        <end position="118"/>
    </location>
</feature>
<dbReference type="EMBL" id="JAFMOF010000001">
    <property type="protein sequence ID" value="MBO0651796.1"/>
    <property type="molecule type" value="Genomic_DNA"/>
</dbReference>
<reference evidence="4" key="1">
    <citation type="submission" date="2021-03" db="EMBL/GenBank/DDBJ databases">
        <title>Streptomyces strains.</title>
        <authorList>
            <person name="Lund M.B."/>
            <person name="Toerring T."/>
        </authorList>
    </citation>
    <scope>NUCLEOTIDE SEQUENCE</scope>
    <source>
        <strain evidence="4">JCM 4242</strain>
    </source>
</reference>
<feature type="compositionally biased region" description="Low complexity" evidence="1">
    <location>
        <begin position="131"/>
        <end position="174"/>
    </location>
</feature>
<dbReference type="PANTHER" id="PTHR24094">
    <property type="entry name" value="SECRETED PROTEIN"/>
    <property type="match status" value="1"/>
</dbReference>
<sequence>MRSQDISGRRYRRPILASLTAAAALVLAALPATDAHALPPPGPDFVHGLSVRPLEAARPMDYEEVDCEGPSAWEGDIYTTPPKVAPKDPKENNEPKENKENNESKEHAAPKAEHDENAHHHKTGPADMPVKAASDAPAKTPADPAKAASHMPAKTPAKPAKAAPDMPAKTPANPAKAVVDPAKAAPAAPGAHGSYRSFPAKWPKNVPDRDEATRLLQDLDVKPFNSKGYDRKHFGGASCWALHGPNRCTTRDLALKIQSVVPATLDGPCRVVGGEWRSEYDGRKVIDPMHVDVDHIVPLRHAWGSGANNWSPEKRLEFANDLTAAPQLIVVSTWSNRTKGDKGPEKWLPKGAECPYSQAWVAVKDYYGLSVTQEEKEKLLQILGKC</sequence>
<evidence type="ECO:0000259" key="3">
    <source>
        <dbReference type="Pfam" id="PF07510"/>
    </source>
</evidence>
<evidence type="ECO:0000313" key="5">
    <source>
        <dbReference type="Proteomes" id="UP000664781"/>
    </source>
</evidence>
<feature type="signal peptide" evidence="2">
    <location>
        <begin position="1"/>
        <end position="37"/>
    </location>
</feature>
<name>A0A939FGW2_9ACTN</name>